<dbReference type="Proteomes" id="UP000504724">
    <property type="component" value="Chromosome"/>
</dbReference>
<protein>
    <recommendedName>
        <fullName evidence="3">Retention module-containing protein</fullName>
    </recommendedName>
</protein>
<dbReference type="RefSeq" id="WP_173284169.1">
    <property type="nucleotide sequence ID" value="NZ_CP054020.1"/>
</dbReference>
<evidence type="ECO:0008006" key="3">
    <source>
        <dbReference type="Google" id="ProtNLM"/>
    </source>
</evidence>
<evidence type="ECO:0000313" key="2">
    <source>
        <dbReference type="Proteomes" id="UP000504724"/>
    </source>
</evidence>
<sequence length="260" mass="27656">MEVAKIESAEGVVQIASGSALHTAKTGDSVQFNEFILTGNDAACALRLSDDSLISLSANQKLLLDSDVVNLNVDAQTEAVSSSRSFIQSVVELALANPDDSLNQVLGSLTELLNQSMASENFVDSTLLEDHSLFLNSQDEHILAEDLLAERLSPSKAAELLSLEEALTGDSVPVADNVSNTELPSNTDAVHSDLQYLLDYASLEEGVIGGQIEELVQQLVQAVDLSGYFSADVSSHPSMANLELGAALNEEDDFAPYQSI</sequence>
<name>A0A7D4NPN1_9GAMM</name>
<proteinExistence type="predicted"/>
<dbReference type="EMBL" id="CP054020">
    <property type="protein sequence ID" value="QKI88571.1"/>
    <property type="molecule type" value="Genomic_DNA"/>
</dbReference>
<dbReference type="AlphaFoldDB" id="A0A7D4NPN1"/>
<accession>A0A7D4NPN1</accession>
<keyword evidence="2" id="KW-1185">Reference proteome</keyword>
<organism evidence="1 2">
    <name type="scientific">Thiomicrorhabdus xiamenensis</name>
    <dbReference type="NCBI Taxonomy" id="2739063"/>
    <lineage>
        <taxon>Bacteria</taxon>
        <taxon>Pseudomonadati</taxon>
        <taxon>Pseudomonadota</taxon>
        <taxon>Gammaproteobacteria</taxon>
        <taxon>Thiotrichales</taxon>
        <taxon>Piscirickettsiaceae</taxon>
        <taxon>Thiomicrorhabdus</taxon>
    </lineage>
</organism>
<reference evidence="1 2" key="1">
    <citation type="submission" date="2020-05" db="EMBL/GenBank/DDBJ databases">
        <title>Thiomicrorhabdus sediminis sp.nov. and Thiomicrorhabdus xiamenensis sp.nov., novel sulfur-oxidizing bacteria isolated from coastal sediment.</title>
        <authorList>
            <person name="Liu X."/>
        </authorList>
    </citation>
    <scope>NUCLEOTIDE SEQUENCE [LARGE SCALE GENOMIC DNA]</scope>
    <source>
        <strain evidence="1 2">G2</strain>
    </source>
</reference>
<evidence type="ECO:0000313" key="1">
    <source>
        <dbReference type="EMBL" id="QKI88571.1"/>
    </source>
</evidence>
<dbReference type="KEGG" id="txa:HQN79_02775"/>
<gene>
    <name evidence="1" type="ORF">HQN79_02775</name>
</gene>